<proteinExistence type="predicted"/>
<gene>
    <name evidence="2" type="ORF">DEO72_LG8g2505</name>
</gene>
<keyword evidence="3" id="KW-1185">Reference proteome</keyword>
<feature type="region of interest" description="Disordered" evidence="1">
    <location>
        <begin position="167"/>
        <end position="203"/>
    </location>
</feature>
<accession>A0A4D6MWH4</accession>
<feature type="region of interest" description="Disordered" evidence="1">
    <location>
        <begin position="111"/>
        <end position="130"/>
    </location>
</feature>
<reference evidence="2 3" key="1">
    <citation type="submission" date="2019-04" db="EMBL/GenBank/DDBJ databases">
        <title>An improved genome assembly and genetic linkage map for asparagus bean, Vigna unguiculata ssp. sesquipedialis.</title>
        <authorList>
            <person name="Xia Q."/>
            <person name="Zhang R."/>
            <person name="Dong Y."/>
        </authorList>
    </citation>
    <scope>NUCLEOTIDE SEQUENCE [LARGE SCALE GENOMIC DNA]</scope>
    <source>
        <tissue evidence="2">Leaf</tissue>
    </source>
</reference>
<protein>
    <submittedName>
        <fullName evidence="2">Uncharacterized protein</fullName>
    </submittedName>
</protein>
<name>A0A4D6MWH4_VIGUN</name>
<feature type="compositionally biased region" description="Low complexity" evidence="1">
    <location>
        <begin position="182"/>
        <end position="196"/>
    </location>
</feature>
<feature type="region of interest" description="Disordered" evidence="1">
    <location>
        <begin position="232"/>
        <end position="256"/>
    </location>
</feature>
<dbReference type="AlphaFoldDB" id="A0A4D6MWH4"/>
<dbReference type="EMBL" id="CP039352">
    <property type="protein sequence ID" value="QCE04469.1"/>
    <property type="molecule type" value="Genomic_DNA"/>
</dbReference>
<evidence type="ECO:0000313" key="3">
    <source>
        <dbReference type="Proteomes" id="UP000501690"/>
    </source>
</evidence>
<evidence type="ECO:0000313" key="2">
    <source>
        <dbReference type="EMBL" id="QCE04469.1"/>
    </source>
</evidence>
<evidence type="ECO:0000256" key="1">
    <source>
        <dbReference type="SAM" id="MobiDB-lite"/>
    </source>
</evidence>
<sequence>MFMLHPEPQLKECHSEPQLKRCHSEPQLKECHMFTLHPEPQLKECSSKVHPQANRIHCYLLYHLALPKRHQVTFQRRSPGGTLSLPSARQIPKPLFKGYRLAVRTLPLGATRSKDIPASPDPPATSSAPVYRVHDHRQTQADRWVPQGVLLPYLSATTDRARADYQTRQSTTEVGNLSGPIRTGHNQHTHTGNTRQPELNSRVPRVHPPSRAQLEGCHFKLNSRNATCLTPIPSSTQGIRSELNSRNTNKPTFKIS</sequence>
<organism evidence="2 3">
    <name type="scientific">Vigna unguiculata</name>
    <name type="common">Cowpea</name>
    <dbReference type="NCBI Taxonomy" id="3917"/>
    <lineage>
        <taxon>Eukaryota</taxon>
        <taxon>Viridiplantae</taxon>
        <taxon>Streptophyta</taxon>
        <taxon>Embryophyta</taxon>
        <taxon>Tracheophyta</taxon>
        <taxon>Spermatophyta</taxon>
        <taxon>Magnoliopsida</taxon>
        <taxon>eudicotyledons</taxon>
        <taxon>Gunneridae</taxon>
        <taxon>Pentapetalae</taxon>
        <taxon>rosids</taxon>
        <taxon>fabids</taxon>
        <taxon>Fabales</taxon>
        <taxon>Fabaceae</taxon>
        <taxon>Papilionoideae</taxon>
        <taxon>50 kb inversion clade</taxon>
        <taxon>NPAAA clade</taxon>
        <taxon>indigoferoid/millettioid clade</taxon>
        <taxon>Phaseoleae</taxon>
        <taxon>Vigna</taxon>
    </lineage>
</organism>
<dbReference type="Proteomes" id="UP000501690">
    <property type="component" value="Linkage Group LG8"/>
</dbReference>